<dbReference type="Pfam" id="PF01048">
    <property type="entry name" value="PNP_UDP_1"/>
    <property type="match status" value="1"/>
</dbReference>
<feature type="repeat" description="TPR" evidence="1">
    <location>
        <begin position="930"/>
        <end position="963"/>
    </location>
</feature>
<dbReference type="Pfam" id="PF13424">
    <property type="entry name" value="TPR_12"/>
    <property type="match status" value="7"/>
</dbReference>
<accession>A0A9W9TAE1</accession>
<dbReference type="PANTHER" id="PTHR46082">
    <property type="entry name" value="ATP/GTP-BINDING PROTEIN-RELATED"/>
    <property type="match status" value="1"/>
</dbReference>
<feature type="repeat" description="TPR" evidence="1">
    <location>
        <begin position="972"/>
        <end position="1005"/>
    </location>
</feature>
<evidence type="ECO:0000259" key="2">
    <source>
        <dbReference type="Pfam" id="PF01048"/>
    </source>
</evidence>
<dbReference type="OrthoDB" id="1658288at2759"/>
<evidence type="ECO:0000256" key="1">
    <source>
        <dbReference type="PROSITE-ProRule" id="PRU00339"/>
    </source>
</evidence>
<feature type="repeat" description="TPR" evidence="1">
    <location>
        <begin position="1460"/>
        <end position="1493"/>
    </location>
</feature>
<dbReference type="GO" id="GO:0003824">
    <property type="term" value="F:catalytic activity"/>
    <property type="evidence" value="ECO:0007669"/>
    <property type="project" value="InterPro"/>
</dbReference>
<gene>
    <name evidence="3" type="ORF">N7498_001899</name>
</gene>
<dbReference type="Gene3D" id="3.40.50.300">
    <property type="entry name" value="P-loop containing nucleotide triphosphate hydrolases"/>
    <property type="match status" value="1"/>
</dbReference>
<dbReference type="SUPFAM" id="SSF53167">
    <property type="entry name" value="Purine and uridine phosphorylases"/>
    <property type="match status" value="1"/>
</dbReference>
<dbReference type="InterPro" id="IPR053137">
    <property type="entry name" value="NLR-like"/>
</dbReference>
<dbReference type="InterPro" id="IPR011990">
    <property type="entry name" value="TPR-like_helical_dom_sf"/>
</dbReference>
<dbReference type="EMBL" id="JAPQKR010000005">
    <property type="protein sequence ID" value="KAJ5215492.1"/>
    <property type="molecule type" value="Genomic_DNA"/>
</dbReference>
<evidence type="ECO:0000313" key="3">
    <source>
        <dbReference type="EMBL" id="KAJ5215492.1"/>
    </source>
</evidence>
<dbReference type="GO" id="GO:0043531">
    <property type="term" value="F:ADP binding"/>
    <property type="evidence" value="ECO:0007669"/>
    <property type="project" value="InterPro"/>
</dbReference>
<feature type="repeat" description="TPR" evidence="1">
    <location>
        <begin position="1208"/>
        <end position="1241"/>
    </location>
</feature>
<dbReference type="Pfam" id="PF13374">
    <property type="entry name" value="TPR_10"/>
    <property type="match status" value="2"/>
</dbReference>
<reference evidence="3" key="1">
    <citation type="submission" date="2022-12" db="EMBL/GenBank/DDBJ databases">
        <authorList>
            <person name="Petersen C."/>
        </authorList>
    </citation>
    <scope>NUCLEOTIDE SEQUENCE</scope>
    <source>
        <strain evidence="3">IBT 15544</strain>
    </source>
</reference>
<sequence>MDASIRSHDDYTVGWICALPVETAAAKLTLDKIHPPLPRLPMDQNTYILGSIGEHNIVIASLPTGAYGNTSTATVGMQLLSSFHAIRFGFMVGIGGGVPSSYADIRLGDVVVSQPTDTSGGVIQYDLGKALSGGQFKRTGMLNRPPKVLLTALATLQAHHLTKDSRIVGFVSNLQAKLAPHKATKFTRPTQEDSLFQAEYDHIASDTCINCDRSKLFPRPPREHQDPVIHYGLIGSANQVVKDGRWRDQLARDFGIYCVEMEAAGLMNDFPCLVIRGICDYADSHKNKEWQGYAAAVAVAYAKELLLAVPVDQVHSAPIAYDILADSDVGQEIGSVGRLTAREEHSILINSSGGAQTNNVNSGSGQQLNNNAHIGTQYIQSVTLKQKQDFNFRGPVGILRGQAPYIASELFIGRTYELNEIARLLHPDHKSQKQRRLVLGGIGGIGKTQLAIAYAESGLGSYSSVFWLNAVSEATLKDSFRSIASLIFDVEEPGMLEDKEIVRRVHQWLCNPKNTVWLLILDNYDDPTQFRIDYYYPPASHGAIVVTSRRPDHVAGTSLHIKPFQNVEDSLAILQTRSTRENVQSDPHATRLAERLAGLPLALATAGTYLRRSTLTFERYLQEYEKRWNISPHRPLQLQEYQDRTLYTTWDLSYSRLEKGDPDAAKLLRLLAYFDNQILWHGLFHAGLTDSSPEWLREVITDDVNFNEVMGALAEYFFLDRHQTSGSWSMHNCVHDWTLAVLNMDIHANHYWYAFDCISASIKYNKADHFANQSYAALAAHAMRLTRERLCTNDVIYNIAPHRLDQASLIANLLRDQVLLLAADKMYQWALVGKERALGADHESTLETVNNLGILYRNQGRLEQAEQMYQRALAGREKALGADHTSTLRTVKNIGILYRLQGRLDQAEQKLYQALAGCEKALGADHVLTLDTVNNLGIVYCVQGKLDQAEHMYQRALAGREKAFGADHTSTLNTVNNLGILYRVQGKLDQAEQMLQRALAGKEKALGADHSSTLETVNNLGILYHVQGNLEQAEHMLQRALAGRVKALGADHISTLRTVNNLGILCYAQGRLNQAEQLYRQALAGREKALGADHTSTLNTVNNLGILYRVQGKLEQAEQMLQRALDGRFLALRVDHTSTLDTIKQIYQRVLAGFERVLGADHMSTLRIVNNLGALYRAQGKLDQAEQMYEQALAGFEKVLGAEHMSTLSIVNNLGALYRAQGKLDQAEQMYEQALAGFEKVLGAEHMSTLSIVNNLGNLYRDQGKMDQAARMYEQALVGFEKVLGADHTSTLDTINNLGVLYQDQGKLTQAEPMHQRALAGFEKVLGADHMSTLRIVNNLGHLHRDQGKLDQAARMYEQALAGFEKLLGADHMSTLSIVNNLGVLYRAQGKLDQAEPMHQRALVGFEKVLGADHMSTFRIVNNLGNLYRDQGKMDQAAQMYEQALVGFEKVLGADHTLTLSIVNNLGVLYRAQGELDQAEQMYKRALAGFEKALGADHMLTLRTAGNLRNLYRDQGKMNQAAQM</sequence>
<dbReference type="GeneID" id="83176262"/>
<dbReference type="PRINTS" id="PR00381">
    <property type="entry name" value="KINESINLIGHT"/>
</dbReference>
<reference evidence="3" key="2">
    <citation type="journal article" date="2023" name="IMA Fungus">
        <title>Comparative genomic study of the Penicillium genus elucidates a diverse pangenome and 15 lateral gene transfer events.</title>
        <authorList>
            <person name="Petersen C."/>
            <person name="Sorensen T."/>
            <person name="Nielsen M.R."/>
            <person name="Sondergaard T.E."/>
            <person name="Sorensen J.L."/>
            <person name="Fitzpatrick D.A."/>
            <person name="Frisvad J.C."/>
            <person name="Nielsen K.L."/>
        </authorList>
    </citation>
    <scope>NUCLEOTIDE SEQUENCE</scope>
    <source>
        <strain evidence="3">IBT 15544</strain>
    </source>
</reference>
<dbReference type="Proteomes" id="UP001150904">
    <property type="component" value="Unassembled WGS sequence"/>
</dbReference>
<dbReference type="RefSeq" id="XP_058311305.1">
    <property type="nucleotide sequence ID" value="XM_058448961.1"/>
</dbReference>
<protein>
    <recommendedName>
        <fullName evidence="2">Nucleoside phosphorylase domain-containing protein</fullName>
    </recommendedName>
</protein>
<dbReference type="InterPro" id="IPR035994">
    <property type="entry name" value="Nucleoside_phosphorylase_sf"/>
</dbReference>
<dbReference type="SUPFAM" id="SSF52540">
    <property type="entry name" value="P-loop containing nucleoside triphosphate hydrolases"/>
    <property type="match status" value="1"/>
</dbReference>
<feature type="repeat" description="TPR" evidence="1">
    <location>
        <begin position="1418"/>
        <end position="1451"/>
    </location>
</feature>
<dbReference type="Gene3D" id="1.25.40.10">
    <property type="entry name" value="Tetratricopeptide repeat domain"/>
    <property type="match status" value="5"/>
</dbReference>
<feature type="domain" description="Nucleoside phosphorylase" evidence="2">
    <location>
        <begin position="13"/>
        <end position="291"/>
    </location>
</feature>
<dbReference type="PROSITE" id="PS50005">
    <property type="entry name" value="TPR"/>
    <property type="match status" value="7"/>
</dbReference>
<dbReference type="SUPFAM" id="SSF48452">
    <property type="entry name" value="TPR-like"/>
    <property type="match status" value="3"/>
</dbReference>
<organism evidence="3 4">
    <name type="scientific">Penicillium cinerascens</name>
    <dbReference type="NCBI Taxonomy" id="70096"/>
    <lineage>
        <taxon>Eukaryota</taxon>
        <taxon>Fungi</taxon>
        <taxon>Dikarya</taxon>
        <taxon>Ascomycota</taxon>
        <taxon>Pezizomycotina</taxon>
        <taxon>Eurotiomycetes</taxon>
        <taxon>Eurotiomycetidae</taxon>
        <taxon>Eurotiales</taxon>
        <taxon>Aspergillaceae</taxon>
        <taxon>Penicillium</taxon>
    </lineage>
</organism>
<comment type="caution">
    <text evidence="3">The sequence shown here is derived from an EMBL/GenBank/DDBJ whole genome shotgun (WGS) entry which is preliminary data.</text>
</comment>
<dbReference type="GO" id="GO:0009116">
    <property type="term" value="P:nucleoside metabolic process"/>
    <property type="evidence" value="ECO:0007669"/>
    <property type="project" value="InterPro"/>
</dbReference>
<proteinExistence type="predicted"/>
<dbReference type="InterPro" id="IPR000845">
    <property type="entry name" value="Nucleoside_phosphorylase_d"/>
</dbReference>
<dbReference type="NCBIfam" id="NF040586">
    <property type="entry name" value="FxSxx_TPR"/>
    <property type="match status" value="1"/>
</dbReference>
<dbReference type="Gene3D" id="3.40.50.1580">
    <property type="entry name" value="Nucleoside phosphorylase domain"/>
    <property type="match status" value="1"/>
</dbReference>
<dbReference type="InterPro" id="IPR027417">
    <property type="entry name" value="P-loop_NTPase"/>
</dbReference>
<dbReference type="PANTHER" id="PTHR46082:SF11">
    <property type="entry name" value="AAA+ ATPASE DOMAIN-CONTAINING PROTEIN-RELATED"/>
    <property type="match status" value="1"/>
</dbReference>
<feature type="repeat" description="TPR" evidence="1">
    <location>
        <begin position="1166"/>
        <end position="1199"/>
    </location>
</feature>
<dbReference type="InterPro" id="IPR019734">
    <property type="entry name" value="TPR_rpt"/>
</dbReference>
<dbReference type="SMART" id="SM00028">
    <property type="entry name" value="TPR"/>
    <property type="match status" value="15"/>
</dbReference>
<keyword evidence="1" id="KW-0802">TPR repeat</keyword>
<name>A0A9W9TAE1_9EURO</name>
<evidence type="ECO:0000313" key="4">
    <source>
        <dbReference type="Proteomes" id="UP001150904"/>
    </source>
</evidence>
<feature type="repeat" description="TPR" evidence="1">
    <location>
        <begin position="846"/>
        <end position="879"/>
    </location>
</feature>
<keyword evidence="4" id="KW-1185">Reference proteome</keyword>